<gene>
    <name evidence="11" type="ORF">DSTB1V02_LOCUS8381</name>
</gene>
<dbReference type="PANTHER" id="PTHR16056:SF16">
    <property type="entry name" value="REGULATOR OF MICROTUBULE DYNAMICS PROTEIN 1"/>
    <property type="match status" value="1"/>
</dbReference>
<evidence type="ECO:0000256" key="7">
    <source>
        <dbReference type="ARBA" id="ARBA00039966"/>
    </source>
</evidence>
<feature type="transmembrane region" description="Helical" evidence="10">
    <location>
        <begin position="12"/>
        <end position="32"/>
    </location>
</feature>
<evidence type="ECO:0000256" key="4">
    <source>
        <dbReference type="ARBA" id="ARBA00022737"/>
    </source>
</evidence>
<dbReference type="GO" id="GO:0005739">
    <property type="term" value="C:mitochondrion"/>
    <property type="evidence" value="ECO:0007669"/>
    <property type="project" value="TreeGrafter"/>
</dbReference>
<evidence type="ECO:0000256" key="2">
    <source>
        <dbReference type="ARBA" id="ARBA00011375"/>
    </source>
</evidence>
<sequence>MNSSSEKIHLLGLLTALGAGIILGAGSMYLYFERRKQDAMQQLLEEMKESIFSLSQDLLDLREKARRRLPQVSSVATDLYSFYSAESELSIGETDESGDDEVRLKRPDAGFIESSTPVIRRKKKYTRTDKLLSGDTQNIHSAYSHLKSIEPECTNDPEFYWRLAKACHLRATHEEEQGRPDRMKVFIFEGIEAAEKGLGIDNRDPELHKWYAILVGSRGQFSSTKERIKDGYLFQQHVDLALRASPNDPVLHHLKGRFCYEVSQLSFIERSVASTLFAAPPTATVEESLASLMEAERLFENPWKENKLYIAKCHIGSREFALAAKHLKEGLAMPSTSPRDAGVHAELESLFKKVETCTAYALKDLGSGRYRYSLGNSRSPEDPDPDPGSGIPRTVAKEAIMKGFSPRNPALDNEWLDNEPENSGFWIRDEASGIAVRVGGCGNPGYYVCEFPDPWGGVWRQ</sequence>
<evidence type="ECO:0000313" key="12">
    <source>
        <dbReference type="Proteomes" id="UP000677054"/>
    </source>
</evidence>
<evidence type="ECO:0000256" key="3">
    <source>
        <dbReference type="ARBA" id="ARBA00022490"/>
    </source>
</evidence>
<evidence type="ECO:0000256" key="8">
    <source>
        <dbReference type="ARBA" id="ARBA00041958"/>
    </source>
</evidence>
<dbReference type="OrthoDB" id="512473at2759"/>
<organism evidence="11">
    <name type="scientific">Darwinula stevensoni</name>
    <dbReference type="NCBI Taxonomy" id="69355"/>
    <lineage>
        <taxon>Eukaryota</taxon>
        <taxon>Metazoa</taxon>
        <taxon>Ecdysozoa</taxon>
        <taxon>Arthropoda</taxon>
        <taxon>Crustacea</taxon>
        <taxon>Oligostraca</taxon>
        <taxon>Ostracoda</taxon>
        <taxon>Podocopa</taxon>
        <taxon>Podocopida</taxon>
        <taxon>Darwinulocopina</taxon>
        <taxon>Darwinuloidea</taxon>
        <taxon>Darwinulidae</taxon>
        <taxon>Darwinula</taxon>
    </lineage>
</organism>
<proteinExistence type="predicted"/>
<protein>
    <recommendedName>
        <fullName evidence="7">Regulator of microtubule dynamics protein 1</fullName>
    </recommendedName>
    <alternativeName>
        <fullName evidence="8">Protein FAM82B</fullName>
    </alternativeName>
</protein>
<dbReference type="EMBL" id="CAJPEV010001907">
    <property type="protein sequence ID" value="CAG0894819.1"/>
    <property type="molecule type" value="Genomic_DNA"/>
</dbReference>
<dbReference type="GO" id="GO:0097431">
    <property type="term" value="C:mitotic spindle pole"/>
    <property type="evidence" value="ECO:0007669"/>
    <property type="project" value="TreeGrafter"/>
</dbReference>
<dbReference type="GO" id="GO:0008017">
    <property type="term" value="F:microtubule binding"/>
    <property type="evidence" value="ECO:0007669"/>
    <property type="project" value="TreeGrafter"/>
</dbReference>
<dbReference type="InterPro" id="IPR049039">
    <property type="entry name" value="RMD1-3_a_helical_rpt"/>
</dbReference>
<keyword evidence="3" id="KW-0963">Cytoplasm</keyword>
<evidence type="ECO:0000256" key="5">
    <source>
        <dbReference type="ARBA" id="ARBA00022803"/>
    </source>
</evidence>
<keyword evidence="12" id="KW-1185">Reference proteome</keyword>
<keyword evidence="10" id="KW-1133">Transmembrane helix</keyword>
<evidence type="ECO:0000256" key="10">
    <source>
        <dbReference type="SAM" id="Phobius"/>
    </source>
</evidence>
<keyword evidence="10" id="KW-0472">Membrane</keyword>
<reference evidence="11" key="1">
    <citation type="submission" date="2020-11" db="EMBL/GenBank/DDBJ databases">
        <authorList>
            <person name="Tran Van P."/>
        </authorList>
    </citation>
    <scope>NUCLEOTIDE SEQUENCE</scope>
</reference>
<keyword evidence="6" id="KW-0206">Cytoskeleton</keyword>
<evidence type="ECO:0000256" key="9">
    <source>
        <dbReference type="SAM" id="MobiDB-lite"/>
    </source>
</evidence>
<accession>A0A7R8XDJ3</accession>
<feature type="region of interest" description="Disordered" evidence="9">
    <location>
        <begin position="373"/>
        <end position="392"/>
    </location>
</feature>
<name>A0A7R8XDJ3_9CRUS</name>
<dbReference type="PANTHER" id="PTHR16056">
    <property type="entry name" value="REGULATOR OF MICROTUBULE DYNAMICS PROTEIN"/>
    <property type="match status" value="1"/>
</dbReference>
<comment type="subunit">
    <text evidence="2">Interacts with microtubules.</text>
</comment>
<keyword evidence="4" id="KW-0677">Repeat</keyword>
<evidence type="ECO:0000256" key="1">
    <source>
        <dbReference type="ARBA" id="ARBA00004245"/>
    </source>
</evidence>
<dbReference type="InterPro" id="IPR011990">
    <property type="entry name" value="TPR-like_helical_dom_sf"/>
</dbReference>
<comment type="subcellular location">
    <subcellularLocation>
        <location evidence="1">Cytoplasm</location>
        <location evidence="1">Cytoskeleton</location>
    </subcellularLocation>
</comment>
<dbReference type="AlphaFoldDB" id="A0A7R8XDJ3"/>
<keyword evidence="5" id="KW-0802">TPR repeat</keyword>
<dbReference type="Proteomes" id="UP000677054">
    <property type="component" value="Unassembled WGS sequence"/>
</dbReference>
<dbReference type="EMBL" id="LR901424">
    <property type="protein sequence ID" value="CAD7248569.1"/>
    <property type="molecule type" value="Genomic_DNA"/>
</dbReference>
<dbReference type="Pfam" id="PF21033">
    <property type="entry name" value="RMD1-3"/>
    <property type="match status" value="1"/>
</dbReference>
<evidence type="ECO:0000256" key="6">
    <source>
        <dbReference type="ARBA" id="ARBA00023212"/>
    </source>
</evidence>
<dbReference type="GO" id="GO:0005876">
    <property type="term" value="C:spindle microtubule"/>
    <property type="evidence" value="ECO:0007669"/>
    <property type="project" value="TreeGrafter"/>
</dbReference>
<evidence type="ECO:0000313" key="11">
    <source>
        <dbReference type="EMBL" id="CAD7248569.1"/>
    </source>
</evidence>
<keyword evidence="10" id="KW-0812">Transmembrane</keyword>
<dbReference type="SUPFAM" id="SSF48452">
    <property type="entry name" value="TPR-like"/>
    <property type="match status" value="1"/>
</dbReference>
<dbReference type="Gene3D" id="1.25.40.10">
    <property type="entry name" value="Tetratricopeptide repeat domain"/>
    <property type="match status" value="1"/>
</dbReference>